<dbReference type="GeneID" id="5728838"/>
<feature type="region of interest" description="Disordered" evidence="2">
    <location>
        <begin position="255"/>
        <end position="310"/>
    </location>
</feature>
<dbReference type="SMART" id="SM00558">
    <property type="entry name" value="JmjC"/>
    <property type="match status" value="1"/>
</dbReference>
<evidence type="ECO:0000259" key="3">
    <source>
        <dbReference type="PROSITE" id="PS51184"/>
    </source>
</evidence>
<dbReference type="GO" id="GO:0005737">
    <property type="term" value="C:cytoplasm"/>
    <property type="evidence" value="ECO:0000318"/>
    <property type="project" value="GO_Central"/>
</dbReference>
<feature type="compositionally biased region" description="Low complexity" evidence="2">
    <location>
        <begin position="274"/>
        <end position="288"/>
    </location>
</feature>
<gene>
    <name evidence="4" type="ORF">CHLRE_03g177007v5</name>
</gene>
<proteinExistence type="inferred from homology"/>
<feature type="compositionally biased region" description="Low complexity" evidence="2">
    <location>
        <begin position="744"/>
        <end position="753"/>
    </location>
</feature>
<dbReference type="EMBL" id="CM008964">
    <property type="protein sequence ID" value="PNW85229.1"/>
    <property type="molecule type" value="Genomic_DNA"/>
</dbReference>
<keyword evidence="5" id="KW-1185">Reference proteome</keyword>
<organism evidence="4 5">
    <name type="scientific">Chlamydomonas reinhardtii</name>
    <name type="common">Chlamydomonas smithii</name>
    <dbReference type="NCBI Taxonomy" id="3055"/>
    <lineage>
        <taxon>Eukaryota</taxon>
        <taxon>Viridiplantae</taxon>
        <taxon>Chlorophyta</taxon>
        <taxon>core chlorophytes</taxon>
        <taxon>Chlorophyceae</taxon>
        <taxon>CS clade</taxon>
        <taxon>Chlamydomonadales</taxon>
        <taxon>Chlamydomonadaceae</taxon>
        <taxon>Chlamydomonas</taxon>
    </lineage>
</organism>
<evidence type="ECO:0000256" key="1">
    <source>
        <dbReference type="ARBA" id="ARBA00006801"/>
    </source>
</evidence>
<feature type="compositionally biased region" description="Low complexity" evidence="2">
    <location>
        <begin position="491"/>
        <end position="502"/>
    </location>
</feature>
<feature type="region of interest" description="Disordered" evidence="2">
    <location>
        <begin position="665"/>
        <end position="691"/>
    </location>
</feature>
<accession>A0A2K3DXG5</accession>
<feature type="compositionally biased region" description="Acidic residues" evidence="2">
    <location>
        <begin position="798"/>
        <end position="808"/>
    </location>
</feature>
<evidence type="ECO:0000313" key="4">
    <source>
        <dbReference type="EMBL" id="PNW85229.1"/>
    </source>
</evidence>
<dbReference type="FunCoup" id="A0A2K3DXG5">
    <property type="interactions" value="1773"/>
</dbReference>
<dbReference type="Gramene" id="PNW85229">
    <property type="protein sequence ID" value="PNW85229"/>
    <property type="gene ID" value="CHLRE_03g177007v5"/>
</dbReference>
<dbReference type="GO" id="GO:0016706">
    <property type="term" value="F:2-oxoglutarate-dependent dioxygenase activity"/>
    <property type="evidence" value="ECO:0000318"/>
    <property type="project" value="GO_Central"/>
</dbReference>
<dbReference type="Proteomes" id="UP000006906">
    <property type="component" value="Chromosome 3"/>
</dbReference>
<evidence type="ECO:0000256" key="2">
    <source>
        <dbReference type="SAM" id="MobiDB-lite"/>
    </source>
</evidence>
<feature type="domain" description="JmjC" evidence="3">
    <location>
        <begin position="395"/>
        <end position="608"/>
    </location>
</feature>
<reference evidence="4 5" key="1">
    <citation type="journal article" date="2007" name="Science">
        <title>The Chlamydomonas genome reveals the evolution of key animal and plant functions.</title>
        <authorList>
            <person name="Merchant S.S."/>
            <person name="Prochnik S.E."/>
            <person name="Vallon O."/>
            <person name="Harris E.H."/>
            <person name="Karpowicz S.J."/>
            <person name="Witman G.B."/>
            <person name="Terry A."/>
            <person name="Salamov A."/>
            <person name="Fritz-Laylin L.K."/>
            <person name="Marechal-Drouard L."/>
            <person name="Marshall W.F."/>
            <person name="Qu L.H."/>
            <person name="Nelson D.R."/>
            <person name="Sanderfoot A.A."/>
            <person name="Spalding M.H."/>
            <person name="Kapitonov V.V."/>
            <person name="Ren Q."/>
            <person name="Ferris P."/>
            <person name="Lindquist E."/>
            <person name="Shapiro H."/>
            <person name="Lucas S.M."/>
            <person name="Grimwood J."/>
            <person name="Schmutz J."/>
            <person name="Cardol P."/>
            <person name="Cerutti H."/>
            <person name="Chanfreau G."/>
            <person name="Chen C.L."/>
            <person name="Cognat V."/>
            <person name="Croft M.T."/>
            <person name="Dent R."/>
            <person name="Dutcher S."/>
            <person name="Fernandez E."/>
            <person name="Fukuzawa H."/>
            <person name="Gonzalez-Ballester D."/>
            <person name="Gonzalez-Halphen D."/>
            <person name="Hallmann A."/>
            <person name="Hanikenne M."/>
            <person name="Hippler M."/>
            <person name="Inwood W."/>
            <person name="Jabbari K."/>
            <person name="Kalanon M."/>
            <person name="Kuras R."/>
            <person name="Lefebvre P.A."/>
            <person name="Lemaire S.D."/>
            <person name="Lobanov A.V."/>
            <person name="Lohr M."/>
            <person name="Manuell A."/>
            <person name="Meier I."/>
            <person name="Mets L."/>
            <person name="Mittag M."/>
            <person name="Mittelmeier T."/>
            <person name="Moroney J.V."/>
            <person name="Moseley J."/>
            <person name="Napoli C."/>
            <person name="Nedelcu A.M."/>
            <person name="Niyogi K."/>
            <person name="Novoselov S.V."/>
            <person name="Paulsen I.T."/>
            <person name="Pazour G."/>
            <person name="Purton S."/>
            <person name="Ral J.P."/>
            <person name="Riano-Pachon D.M."/>
            <person name="Riekhof W."/>
            <person name="Rymarquis L."/>
            <person name="Schroda M."/>
            <person name="Stern D."/>
            <person name="Umen J."/>
            <person name="Willows R."/>
            <person name="Wilson N."/>
            <person name="Zimmer S.L."/>
            <person name="Allmer J."/>
            <person name="Balk J."/>
            <person name="Bisova K."/>
            <person name="Chen C.J."/>
            <person name="Elias M."/>
            <person name="Gendler K."/>
            <person name="Hauser C."/>
            <person name="Lamb M.R."/>
            <person name="Ledford H."/>
            <person name="Long J.C."/>
            <person name="Minagawa J."/>
            <person name="Page M.D."/>
            <person name="Pan J."/>
            <person name="Pootakham W."/>
            <person name="Roje S."/>
            <person name="Rose A."/>
            <person name="Stahlberg E."/>
            <person name="Terauchi A.M."/>
            <person name="Yang P."/>
            <person name="Ball S."/>
            <person name="Bowler C."/>
            <person name="Dieckmann C.L."/>
            <person name="Gladyshev V.N."/>
            <person name="Green P."/>
            <person name="Jorgensen R."/>
            <person name="Mayfield S."/>
            <person name="Mueller-Roeber B."/>
            <person name="Rajamani S."/>
            <person name="Sayre R.T."/>
            <person name="Brokstein P."/>
            <person name="Dubchak I."/>
            <person name="Goodstein D."/>
            <person name="Hornick L."/>
            <person name="Huang Y.W."/>
            <person name="Jhaveri J."/>
            <person name="Luo Y."/>
            <person name="Martinez D."/>
            <person name="Ngau W.C."/>
            <person name="Otillar B."/>
            <person name="Poliakov A."/>
            <person name="Porter A."/>
            <person name="Szajkowski L."/>
            <person name="Werner G."/>
            <person name="Zhou K."/>
            <person name="Grigoriev I.V."/>
            <person name="Rokhsar D.S."/>
            <person name="Grossman A.R."/>
        </authorList>
    </citation>
    <scope>NUCLEOTIDE SEQUENCE [LARGE SCALE GENOMIC DNA]</scope>
    <source>
        <strain evidence="5">CC-503</strain>
    </source>
</reference>
<dbReference type="OrthoDB" id="424465at2759"/>
<dbReference type="PROSITE" id="PS51184">
    <property type="entry name" value="JMJC"/>
    <property type="match status" value="1"/>
</dbReference>
<dbReference type="GO" id="GO:0005634">
    <property type="term" value="C:nucleus"/>
    <property type="evidence" value="ECO:0000318"/>
    <property type="project" value="GO_Central"/>
</dbReference>
<evidence type="ECO:0000313" key="5">
    <source>
        <dbReference type="Proteomes" id="UP000006906"/>
    </source>
</evidence>
<dbReference type="InterPro" id="IPR003347">
    <property type="entry name" value="JmjC_dom"/>
</dbReference>
<dbReference type="InParanoid" id="A0A2K3DXG5"/>
<dbReference type="SUPFAM" id="SSF51197">
    <property type="entry name" value="Clavaminate synthase-like"/>
    <property type="match status" value="1"/>
</dbReference>
<sequence>MEPSPRISPALTLELLRAPPAAIPRSDPLLFGREVLAEAWRAQQQPHQGRPQTACAAETADAGAGGDVAGAAASGAASGAAAAAAAARVAAGAGVAVAAACSYGDSAGASGRGSGSPGGGCGSCGPGPGGSGGPGCAPSSGGYRRLPTVHAADLSYDDFVRRYLAANVPVVIRGVTDGWKASAVFREPAAAAGSGGGGGGGGGGERLALGALEAVAGQCTVAVTDTGCLDDGCGEVRAMALSDYLAWWRHHKQEQQQRGEHQQQLAEQQHRGKQQQQQQQRGADQSLQLRQSGGGTCTTPTPISTSGQAAARPRGLLYLKDWHFTADLPAFRPYSLPDYFAEDWLNAYYDALAAEAGAANAGAGKAGAGAAEAGDAEAGAGAAEAAAAEASGATEAGAEAADSTFGPAAAASARSSSCSSAPSSSSSPATVTSDYRFCYLGPAGSWSPLHSDVLRSHSWSANVCGRKRWLLVPPQHTHLLYDYRAGTAGEQQQQQPEGAGVTEAGGSGSGAGGAGGGGGGGCGGGGTRLAPHLELWRVPTRLREADFPGLAAARAVAYELIQETGDAVFVPSGWHHCVENTADTLSFNHNWLNAHNAHWTWALLRRGHADAAAALEDCRPLTQADEFEGLVQRALAANAGLDWAGWVELVGVAARPAAEALEAAAASKEAEKEETEKEEKRQEGQRKEEAAGAVEAEVMTALVVLHRAGLLLRDLLAAFQEQVAAPAERHTRRRRQQRERQREQQQQQEAAAAAERRRRAAHKAGTPRAGTQRATDAVAACPAGGFSGGDGEAGPDSQEQEEEQAEEEALQRLRDAPYLKQAEDLLRRSEAALASRGFAL</sequence>
<dbReference type="PANTHER" id="PTHR12480:SF6">
    <property type="entry name" value="2-OXOGLUTARATE AND IRON-DEPENDENT OXYGENASE JMJD4"/>
    <property type="match status" value="1"/>
</dbReference>
<dbReference type="InterPro" id="IPR050910">
    <property type="entry name" value="JMJD6_ArgDemeth/LysHydrox"/>
</dbReference>
<name>A0A2K3DXG5_CHLRE</name>
<dbReference type="STRING" id="3055.A0A2K3DXG5"/>
<feature type="region of interest" description="Disordered" evidence="2">
    <location>
        <begin position="724"/>
        <end position="813"/>
    </location>
</feature>
<dbReference type="InterPro" id="IPR041667">
    <property type="entry name" value="Cupin_8"/>
</dbReference>
<protein>
    <recommendedName>
        <fullName evidence="3">JmjC domain-containing protein</fullName>
    </recommendedName>
</protein>
<feature type="compositionally biased region" description="Gly residues" evidence="2">
    <location>
        <begin position="503"/>
        <end position="523"/>
    </location>
</feature>
<dbReference type="ExpressionAtlas" id="A0A2K3DXG5">
    <property type="expression patterns" value="baseline"/>
</dbReference>
<dbReference type="GO" id="GO:0045905">
    <property type="term" value="P:positive regulation of translational termination"/>
    <property type="evidence" value="ECO:0000318"/>
    <property type="project" value="GO_Central"/>
</dbReference>
<dbReference type="Gene3D" id="2.60.120.650">
    <property type="entry name" value="Cupin"/>
    <property type="match status" value="1"/>
</dbReference>
<dbReference type="PANTHER" id="PTHR12480">
    <property type="entry name" value="ARGININE DEMETHYLASE AND LYSYL-HYDROXYLASE JMJD"/>
    <property type="match status" value="1"/>
</dbReference>
<dbReference type="AlphaFoldDB" id="A0A2K3DXG5"/>
<feature type="region of interest" description="Disordered" evidence="2">
    <location>
        <begin position="488"/>
        <end position="523"/>
    </location>
</feature>
<dbReference type="KEGG" id="cre:CHLRE_03g177007v5"/>
<feature type="compositionally biased region" description="Basic and acidic residues" evidence="2">
    <location>
        <begin position="668"/>
        <end position="690"/>
    </location>
</feature>
<dbReference type="GO" id="GO:0043565">
    <property type="term" value="F:sequence-specific DNA binding"/>
    <property type="evidence" value="ECO:0000318"/>
    <property type="project" value="GO_Central"/>
</dbReference>
<dbReference type="Pfam" id="PF13621">
    <property type="entry name" value="Cupin_8"/>
    <property type="match status" value="1"/>
</dbReference>
<dbReference type="RefSeq" id="XP_042926109.1">
    <property type="nucleotide sequence ID" value="XM_043060980.1"/>
</dbReference>
<comment type="similarity">
    <text evidence="1">Belongs to the JARID1 histone demethylase family.</text>
</comment>
<feature type="compositionally biased region" description="Polar residues" evidence="2">
    <location>
        <begin position="297"/>
        <end position="308"/>
    </location>
</feature>